<comment type="caution">
    <text evidence="3">The sequence shown here is derived from an EMBL/GenBank/DDBJ whole genome shotgun (WGS) entry which is preliminary data.</text>
</comment>
<dbReference type="SUPFAM" id="SSF53756">
    <property type="entry name" value="UDP-Glycosyltransferase/glycogen phosphorylase"/>
    <property type="match status" value="1"/>
</dbReference>
<name>X0S283_9ZZZZ</name>
<accession>X0S283</accession>
<dbReference type="PANTHER" id="PTHR46401">
    <property type="entry name" value="GLYCOSYLTRANSFERASE WBBK-RELATED"/>
    <property type="match status" value="1"/>
</dbReference>
<organism evidence="3">
    <name type="scientific">marine sediment metagenome</name>
    <dbReference type="NCBI Taxonomy" id="412755"/>
    <lineage>
        <taxon>unclassified sequences</taxon>
        <taxon>metagenomes</taxon>
        <taxon>ecological metagenomes</taxon>
    </lineage>
</organism>
<evidence type="ECO:0000313" key="3">
    <source>
        <dbReference type="EMBL" id="GAF75188.1"/>
    </source>
</evidence>
<dbReference type="AlphaFoldDB" id="X0S283"/>
<protein>
    <recommendedName>
        <fullName evidence="4">Glycosyl transferase family 1 domain-containing protein</fullName>
    </recommendedName>
</protein>
<evidence type="ECO:0000256" key="1">
    <source>
        <dbReference type="ARBA" id="ARBA00022679"/>
    </source>
</evidence>
<proteinExistence type="predicted"/>
<evidence type="ECO:0008006" key="4">
    <source>
        <dbReference type="Google" id="ProtNLM"/>
    </source>
</evidence>
<keyword evidence="1" id="KW-0808">Transferase</keyword>
<dbReference type="Gene3D" id="3.40.50.2000">
    <property type="entry name" value="Glycogen Phosphorylase B"/>
    <property type="match status" value="1"/>
</dbReference>
<dbReference type="GO" id="GO:0016757">
    <property type="term" value="F:glycosyltransferase activity"/>
    <property type="evidence" value="ECO:0007669"/>
    <property type="project" value="TreeGrafter"/>
</dbReference>
<dbReference type="EMBL" id="BARS01008187">
    <property type="protein sequence ID" value="GAF75188.1"/>
    <property type="molecule type" value="Genomic_DNA"/>
</dbReference>
<reference evidence="3" key="1">
    <citation type="journal article" date="2014" name="Front. Microbiol.">
        <title>High frequency of phylogenetically diverse reductive dehalogenase-homologous genes in deep subseafloor sedimentary metagenomes.</title>
        <authorList>
            <person name="Kawai M."/>
            <person name="Futagami T."/>
            <person name="Toyoda A."/>
            <person name="Takaki Y."/>
            <person name="Nishi S."/>
            <person name="Hori S."/>
            <person name="Arai W."/>
            <person name="Tsubouchi T."/>
            <person name="Morono Y."/>
            <person name="Uchiyama I."/>
            <person name="Ito T."/>
            <person name="Fujiyama A."/>
            <person name="Inagaki F."/>
            <person name="Takami H."/>
        </authorList>
    </citation>
    <scope>NUCLEOTIDE SEQUENCE</scope>
    <source>
        <strain evidence="3">Expedition CK06-06</strain>
    </source>
</reference>
<evidence type="ECO:0000256" key="2">
    <source>
        <dbReference type="SAM" id="MobiDB-lite"/>
    </source>
</evidence>
<gene>
    <name evidence="3" type="ORF">S01H1_15665</name>
</gene>
<dbReference type="PANTHER" id="PTHR46401:SF2">
    <property type="entry name" value="GLYCOSYLTRANSFERASE WBBK-RELATED"/>
    <property type="match status" value="1"/>
</dbReference>
<feature type="non-terminal residue" evidence="3">
    <location>
        <position position="1"/>
    </location>
</feature>
<sequence length="366" mass="42924">HLKDWSSENEMTPESRGTKDDCAEVLQRELVGTDVVFTHDFVFTGWFLPYGLACKKASRRLPDVRWLHWIHSVPSVNRDWWRINDYGPFHKLVFPNETDKMRVAEQFQGQSEDVRIIPHIKDLRSWFDFHPDTREFINEYPAVMEADVVQIYPASTDRLEAKRVREVAVVMKRLKDLKLSVCLVIANQWATGTQRKEDVNHYYDLAKKEGLEIHKEFIFTSEWAPSEEAAQPDWSYETGIPRHMVRELLQCSNLFVFPTREESFGLVLPEAALSGGVLCVLNKSLTMMREISGNRALYFDFGSYHAFINVDSQDPDKYLRDIALIIRGRMEQNESVRTKTFMRQQYNYDNLYNKYYAPIIGESKTW</sequence>
<feature type="region of interest" description="Disordered" evidence="2">
    <location>
        <begin position="1"/>
        <end position="20"/>
    </location>
</feature>